<dbReference type="AlphaFoldDB" id="A0AAD5NPM7"/>
<proteinExistence type="predicted"/>
<name>A0AAD5NPM7_ACENE</name>
<sequence>MSINFTFLERKKKKKKKKSLNRLRVRRLHLSDSRYSSPHHRLGVYPPFVSLGVAVTGRNICINPEFRVK</sequence>
<gene>
    <name evidence="1" type="ORF">LWI28_002585</name>
</gene>
<dbReference type="EMBL" id="JAJSOW010000102">
    <property type="protein sequence ID" value="KAI9176425.1"/>
    <property type="molecule type" value="Genomic_DNA"/>
</dbReference>
<dbReference type="Proteomes" id="UP001064489">
    <property type="component" value="Chromosome 5"/>
</dbReference>
<reference evidence="1" key="2">
    <citation type="submission" date="2023-02" db="EMBL/GenBank/DDBJ databases">
        <authorList>
            <person name="Swenson N.G."/>
            <person name="Wegrzyn J.L."/>
            <person name="Mcevoy S.L."/>
        </authorList>
    </citation>
    <scope>NUCLEOTIDE SEQUENCE</scope>
    <source>
        <strain evidence="1">91603</strain>
        <tissue evidence="1">Leaf</tissue>
    </source>
</reference>
<keyword evidence="2" id="KW-1185">Reference proteome</keyword>
<accession>A0AAD5NPM7</accession>
<protein>
    <submittedName>
        <fullName evidence="1">Uncharacterized protein</fullName>
    </submittedName>
</protein>
<reference evidence="1" key="1">
    <citation type="journal article" date="2022" name="Plant J.">
        <title>Strategies of tolerance reflected in two North American maple genomes.</title>
        <authorList>
            <person name="McEvoy S.L."/>
            <person name="Sezen U.U."/>
            <person name="Trouern-Trend A."/>
            <person name="McMahon S.M."/>
            <person name="Schaberg P.G."/>
            <person name="Yang J."/>
            <person name="Wegrzyn J.L."/>
            <person name="Swenson N.G."/>
        </authorList>
    </citation>
    <scope>NUCLEOTIDE SEQUENCE</scope>
    <source>
        <strain evidence="1">91603</strain>
    </source>
</reference>
<evidence type="ECO:0000313" key="1">
    <source>
        <dbReference type="EMBL" id="KAI9176425.1"/>
    </source>
</evidence>
<evidence type="ECO:0000313" key="2">
    <source>
        <dbReference type="Proteomes" id="UP001064489"/>
    </source>
</evidence>
<comment type="caution">
    <text evidence="1">The sequence shown here is derived from an EMBL/GenBank/DDBJ whole genome shotgun (WGS) entry which is preliminary data.</text>
</comment>
<organism evidence="1 2">
    <name type="scientific">Acer negundo</name>
    <name type="common">Box elder</name>
    <dbReference type="NCBI Taxonomy" id="4023"/>
    <lineage>
        <taxon>Eukaryota</taxon>
        <taxon>Viridiplantae</taxon>
        <taxon>Streptophyta</taxon>
        <taxon>Embryophyta</taxon>
        <taxon>Tracheophyta</taxon>
        <taxon>Spermatophyta</taxon>
        <taxon>Magnoliopsida</taxon>
        <taxon>eudicotyledons</taxon>
        <taxon>Gunneridae</taxon>
        <taxon>Pentapetalae</taxon>
        <taxon>rosids</taxon>
        <taxon>malvids</taxon>
        <taxon>Sapindales</taxon>
        <taxon>Sapindaceae</taxon>
        <taxon>Hippocastanoideae</taxon>
        <taxon>Acereae</taxon>
        <taxon>Acer</taxon>
    </lineage>
</organism>